<reference evidence="10" key="1">
    <citation type="journal article" date="2020" name="Stud. Mycol.">
        <title>101 Dothideomycetes genomes: a test case for predicting lifestyles and emergence of pathogens.</title>
        <authorList>
            <person name="Haridas S."/>
            <person name="Albert R."/>
            <person name="Binder M."/>
            <person name="Bloem J."/>
            <person name="Labutti K."/>
            <person name="Salamov A."/>
            <person name="Andreopoulos B."/>
            <person name="Baker S."/>
            <person name="Barry K."/>
            <person name="Bills G."/>
            <person name="Bluhm B."/>
            <person name="Cannon C."/>
            <person name="Castanera R."/>
            <person name="Culley D."/>
            <person name="Daum C."/>
            <person name="Ezra D."/>
            <person name="Gonzalez J."/>
            <person name="Henrissat B."/>
            <person name="Kuo A."/>
            <person name="Liang C."/>
            <person name="Lipzen A."/>
            <person name="Lutzoni F."/>
            <person name="Magnuson J."/>
            <person name="Mondo S."/>
            <person name="Nolan M."/>
            <person name="Ohm R."/>
            <person name="Pangilinan J."/>
            <person name="Park H.-J."/>
            <person name="Ramirez L."/>
            <person name="Alfaro M."/>
            <person name="Sun H."/>
            <person name="Tritt A."/>
            <person name="Yoshinaga Y."/>
            <person name="Zwiers L.-H."/>
            <person name="Turgeon B."/>
            <person name="Goodwin S."/>
            <person name="Spatafora J."/>
            <person name="Crous P."/>
            <person name="Grigoriev I."/>
        </authorList>
    </citation>
    <scope>NUCLEOTIDE SEQUENCE</scope>
    <source>
        <strain evidence="10">CBS 473.64</strain>
    </source>
</reference>
<feature type="region of interest" description="Disordered" evidence="9">
    <location>
        <begin position="49"/>
        <end position="72"/>
    </location>
</feature>
<dbReference type="Proteomes" id="UP000799753">
    <property type="component" value="Unassembled WGS sequence"/>
</dbReference>
<dbReference type="GO" id="GO:0005737">
    <property type="term" value="C:cytoplasm"/>
    <property type="evidence" value="ECO:0007669"/>
    <property type="project" value="UniProtKB-SubCell"/>
</dbReference>
<evidence type="ECO:0000256" key="9">
    <source>
        <dbReference type="SAM" id="MobiDB-lite"/>
    </source>
</evidence>
<dbReference type="GO" id="GO:0033309">
    <property type="term" value="C:SBF transcription complex"/>
    <property type="evidence" value="ECO:0007669"/>
    <property type="project" value="TreeGrafter"/>
</dbReference>
<feature type="compositionally biased region" description="Polar residues" evidence="9">
    <location>
        <begin position="205"/>
        <end position="220"/>
    </location>
</feature>
<feature type="region of interest" description="Disordered" evidence="9">
    <location>
        <begin position="292"/>
        <end position="330"/>
    </location>
</feature>
<dbReference type="Pfam" id="PF08528">
    <property type="entry name" value="Whi5"/>
    <property type="match status" value="1"/>
</dbReference>
<keyword evidence="5" id="KW-0678">Repressor</keyword>
<feature type="compositionally biased region" description="Low complexity" evidence="9">
    <location>
        <begin position="49"/>
        <end position="71"/>
    </location>
</feature>
<feature type="region of interest" description="Disordered" evidence="9">
    <location>
        <begin position="197"/>
        <end position="275"/>
    </location>
</feature>
<protein>
    <submittedName>
        <fullName evidence="10">Uncharacterized protein</fullName>
    </submittedName>
</protein>
<evidence type="ECO:0000256" key="1">
    <source>
        <dbReference type="ARBA" id="ARBA00004123"/>
    </source>
</evidence>
<evidence type="ECO:0000256" key="2">
    <source>
        <dbReference type="ARBA" id="ARBA00004496"/>
    </source>
</evidence>
<evidence type="ECO:0000256" key="4">
    <source>
        <dbReference type="ARBA" id="ARBA00022490"/>
    </source>
</evidence>
<evidence type="ECO:0000256" key="6">
    <source>
        <dbReference type="ARBA" id="ARBA00023015"/>
    </source>
</evidence>
<dbReference type="GO" id="GO:0000082">
    <property type="term" value="P:G1/S transition of mitotic cell cycle"/>
    <property type="evidence" value="ECO:0007669"/>
    <property type="project" value="InterPro"/>
</dbReference>
<keyword evidence="8" id="KW-0539">Nucleus</keyword>
<evidence type="ECO:0000256" key="5">
    <source>
        <dbReference type="ARBA" id="ARBA00022491"/>
    </source>
</evidence>
<dbReference type="EMBL" id="MU006786">
    <property type="protein sequence ID" value="KAF2639470.1"/>
    <property type="molecule type" value="Genomic_DNA"/>
</dbReference>
<keyword evidence="7" id="KW-0804">Transcription</keyword>
<evidence type="ECO:0000256" key="3">
    <source>
        <dbReference type="ARBA" id="ARBA00006922"/>
    </source>
</evidence>
<evidence type="ECO:0000256" key="8">
    <source>
        <dbReference type="ARBA" id="ARBA00023242"/>
    </source>
</evidence>
<gene>
    <name evidence="10" type="ORF">P280DRAFT_37958</name>
</gene>
<feature type="region of interest" description="Disordered" evidence="9">
    <location>
        <begin position="369"/>
        <end position="426"/>
    </location>
</feature>
<dbReference type="PANTHER" id="PTHR28246:SF1">
    <property type="entry name" value="G1-SPECIFIC TRANSCRIPTIONAL REPRESSOR WHI5-RELATED"/>
    <property type="match status" value="1"/>
</dbReference>
<name>A0A6A6RVU8_9PLEO</name>
<evidence type="ECO:0000313" key="11">
    <source>
        <dbReference type="Proteomes" id="UP000799753"/>
    </source>
</evidence>
<feature type="compositionally biased region" description="Polar residues" evidence="9">
    <location>
        <begin position="250"/>
        <end position="268"/>
    </location>
</feature>
<keyword evidence="11" id="KW-1185">Reference proteome</keyword>
<comment type="subcellular location">
    <subcellularLocation>
        <location evidence="2">Cytoplasm</location>
    </subcellularLocation>
    <subcellularLocation>
        <location evidence="1">Nucleus</location>
    </subcellularLocation>
</comment>
<feature type="compositionally biased region" description="Polar residues" evidence="9">
    <location>
        <begin position="120"/>
        <end position="131"/>
    </location>
</feature>
<keyword evidence="6" id="KW-0805">Transcription regulation</keyword>
<dbReference type="InterPro" id="IPR039198">
    <property type="entry name" value="Srl3/Whi5"/>
</dbReference>
<dbReference type="PANTHER" id="PTHR28246">
    <property type="entry name" value="G1-SPECIFIC TRANSCRIPTIONAL REPRESSOR WHI5-RELATED"/>
    <property type="match status" value="1"/>
</dbReference>
<proteinExistence type="inferred from homology"/>
<evidence type="ECO:0000256" key="7">
    <source>
        <dbReference type="ARBA" id="ARBA00023163"/>
    </source>
</evidence>
<keyword evidence="4" id="KW-0963">Cytoplasm</keyword>
<feature type="region of interest" description="Disordered" evidence="9">
    <location>
        <begin position="84"/>
        <end position="173"/>
    </location>
</feature>
<accession>A0A6A6RVU8</accession>
<evidence type="ECO:0000313" key="10">
    <source>
        <dbReference type="EMBL" id="KAF2639470.1"/>
    </source>
</evidence>
<sequence length="426" mass="44883">MIDGGAILYPATMQNINAAHSAPAPALYQHELPDSQESYVSAVSNTFSAPKLPSSSSNLSTSTTGDTDLASPPACKVASAQIRPAGGAIPPSPVRARAAQDAAPRIDAANAPRTGDTAASPMSMSLESPMTQGFKRTADGSVKGSGPPIARPVAPPRGHKRTKSTETSRIGELSAQLKTRLSYAMVKVQNGWEKQSLEELEERTSQQGSPTSVAGRSNGSRLIFHSPTDADRQRRPSGISEISDQMMISPGQNTPSDPSRSLAATPSSFWRPGPKPTMSAAANLISVIGSDAGAGPLLGPAPDLSSRRKRRSSASRHPPPLLGSTQRKHYSDISGLAASPRAPITPRAGILRMPSQQAEKDAVDTLLFMSSPNNSSRLPHTSMDAQVRANAPARRVMFAPEGKGTYHPPQVPNSQPSAYYRAEPPR</sequence>
<dbReference type="AlphaFoldDB" id="A0A6A6RVU8"/>
<feature type="compositionally biased region" description="Low complexity" evidence="9">
    <location>
        <begin position="95"/>
        <end position="113"/>
    </location>
</feature>
<feature type="compositionally biased region" description="Polar residues" evidence="9">
    <location>
        <begin position="369"/>
        <end position="379"/>
    </location>
</feature>
<dbReference type="GO" id="GO:0003712">
    <property type="term" value="F:transcription coregulator activity"/>
    <property type="evidence" value="ECO:0007669"/>
    <property type="project" value="TreeGrafter"/>
</dbReference>
<dbReference type="InterPro" id="IPR013734">
    <property type="entry name" value="TF_Nrm1/Whi5"/>
</dbReference>
<dbReference type="OrthoDB" id="2359117at2759"/>
<organism evidence="10 11">
    <name type="scientific">Massarina eburnea CBS 473.64</name>
    <dbReference type="NCBI Taxonomy" id="1395130"/>
    <lineage>
        <taxon>Eukaryota</taxon>
        <taxon>Fungi</taxon>
        <taxon>Dikarya</taxon>
        <taxon>Ascomycota</taxon>
        <taxon>Pezizomycotina</taxon>
        <taxon>Dothideomycetes</taxon>
        <taxon>Pleosporomycetidae</taxon>
        <taxon>Pleosporales</taxon>
        <taxon>Massarineae</taxon>
        <taxon>Massarinaceae</taxon>
        <taxon>Massarina</taxon>
    </lineage>
</organism>
<comment type="similarity">
    <text evidence="3">Belongs to the WHI5/NRM1 family.</text>
</comment>